<organism evidence="2">
    <name type="scientific">uncultured Rubrobacteraceae bacterium</name>
    <dbReference type="NCBI Taxonomy" id="349277"/>
    <lineage>
        <taxon>Bacteria</taxon>
        <taxon>Bacillati</taxon>
        <taxon>Actinomycetota</taxon>
        <taxon>Rubrobacteria</taxon>
        <taxon>Rubrobacterales</taxon>
        <taxon>Rubrobacteraceae</taxon>
        <taxon>environmental samples</taxon>
    </lineage>
</organism>
<feature type="compositionally biased region" description="Basic residues" evidence="1">
    <location>
        <begin position="62"/>
        <end position="75"/>
    </location>
</feature>
<feature type="non-terminal residue" evidence="2">
    <location>
        <position position="339"/>
    </location>
</feature>
<feature type="compositionally biased region" description="Basic and acidic residues" evidence="1">
    <location>
        <begin position="104"/>
        <end position="121"/>
    </location>
</feature>
<feature type="compositionally biased region" description="Basic and acidic residues" evidence="1">
    <location>
        <begin position="11"/>
        <end position="29"/>
    </location>
</feature>
<sequence length="339" mass="36622">DGNRVGALPGRDTRGGDTVHQRGRDHGRPPEPGGRGGREHPGGGWHRVAGDHDPDSRDPGGRRRRHRGGRRRGDRHRRDPGRPVPAGDARAFHRRPVRAALQAAKEHGVRDRGRPGDRDTGPRLLSALLRGGRRGRAIPPAPRLEDHRGGAAARRLRRLRGADREEGGRGRGGSPLEPHALALALRGADVGRGRAAHRDGRGDGLRGPLFRGRRGAPLRGRRHTGGPHSPGPGAAGHRASREVQLDHLAQGQQGHFSRGQHNRRDGLPEHHTGLHRDPVHALAARLPDEPVRPVRRPLRPGLSLLSAAQGPAQGVRHARCRVALHSVRGGGGRLPRTRL</sequence>
<feature type="compositionally biased region" description="Basic residues" evidence="1">
    <location>
        <begin position="211"/>
        <end position="225"/>
    </location>
</feature>
<feature type="region of interest" description="Disordered" evidence="1">
    <location>
        <begin position="1"/>
        <end position="177"/>
    </location>
</feature>
<evidence type="ECO:0000313" key="2">
    <source>
        <dbReference type="EMBL" id="CAA9518198.1"/>
    </source>
</evidence>
<name>A0A6J4TAZ5_9ACTN</name>
<feature type="region of interest" description="Disordered" evidence="1">
    <location>
        <begin position="192"/>
        <end position="240"/>
    </location>
</feature>
<evidence type="ECO:0000256" key="1">
    <source>
        <dbReference type="SAM" id="MobiDB-lite"/>
    </source>
</evidence>
<gene>
    <name evidence="2" type="ORF">AVDCRST_MAG12-3613</name>
</gene>
<feature type="compositionally biased region" description="Basic and acidic residues" evidence="1">
    <location>
        <begin position="192"/>
        <end position="204"/>
    </location>
</feature>
<protein>
    <submittedName>
        <fullName evidence="2">Sodium/calcium exchanger membrane region</fullName>
    </submittedName>
</protein>
<reference evidence="2" key="1">
    <citation type="submission" date="2020-02" db="EMBL/GenBank/DDBJ databases">
        <authorList>
            <person name="Meier V. D."/>
        </authorList>
    </citation>
    <scope>NUCLEOTIDE SEQUENCE</scope>
    <source>
        <strain evidence="2">AVDCRST_MAG12</strain>
    </source>
</reference>
<accession>A0A6J4TAZ5</accession>
<feature type="compositionally biased region" description="Basic and acidic residues" evidence="1">
    <location>
        <begin position="48"/>
        <end position="61"/>
    </location>
</feature>
<feature type="compositionally biased region" description="Basic and acidic residues" evidence="1">
    <location>
        <begin position="160"/>
        <end position="169"/>
    </location>
</feature>
<proteinExistence type="predicted"/>
<dbReference type="AlphaFoldDB" id="A0A6J4TAZ5"/>
<feature type="non-terminal residue" evidence="2">
    <location>
        <position position="1"/>
    </location>
</feature>
<dbReference type="EMBL" id="CADCVK010000509">
    <property type="protein sequence ID" value="CAA9518198.1"/>
    <property type="molecule type" value="Genomic_DNA"/>
</dbReference>